<dbReference type="PANTHER" id="PTHR11749">
    <property type="entry name" value="RIBULOSE-5-PHOSPHATE-3-EPIMERASE"/>
    <property type="match status" value="1"/>
</dbReference>
<dbReference type="GO" id="GO:0046872">
    <property type="term" value="F:metal ion binding"/>
    <property type="evidence" value="ECO:0007669"/>
    <property type="project" value="UniProtKB-KW"/>
</dbReference>
<dbReference type="KEGG" id="stab:STABA_v1c02590"/>
<dbReference type="RefSeq" id="WP_156005785.1">
    <property type="nucleotide sequence ID" value="NZ_CP046276.1"/>
</dbReference>
<dbReference type="Proteomes" id="UP000424468">
    <property type="component" value="Chromosome"/>
</dbReference>
<evidence type="ECO:0000313" key="3">
    <source>
        <dbReference type="EMBL" id="QGS51626.1"/>
    </source>
</evidence>
<keyword evidence="1" id="KW-0479">Metal-binding</keyword>
<dbReference type="EMBL" id="CP046276">
    <property type="protein sequence ID" value="QGS51626.1"/>
    <property type="molecule type" value="Genomic_DNA"/>
</dbReference>
<dbReference type="InterPro" id="IPR000056">
    <property type="entry name" value="Ribul_P_3_epim-like"/>
</dbReference>
<keyword evidence="4" id="KW-1185">Reference proteome</keyword>
<sequence>MNKKIVAVSIYVFNFLEIGKKLEQLTNSGVNWIHLDIMDGIFVNNYALCQKFCSDIREKYKDIKIDIHMMCVESYKYIDSFSKAGANYFNFHYESITDKSPQHINEIIQKIKNSGMKPIMALNPETSVNQIEKYLSLLDGIMCMNILPGFNGQKLIPESYEKIKNLKDIREKKSLNYFIMTDGGAREDTYSQICESGADVIVVGAFVNVEENKIKEQVDKIQKFKNK</sequence>
<reference evidence="3 4" key="1">
    <citation type="submission" date="2019-11" db="EMBL/GenBank/DDBJ databases">
        <title>Complete genome sequence of Spiroplasma tabanidicola TAUS-1 (DSM 22603).</title>
        <authorList>
            <person name="Huang C.-T."/>
            <person name="Lin Y.-C."/>
            <person name="Kuo C.-H."/>
        </authorList>
    </citation>
    <scope>NUCLEOTIDE SEQUENCE [LARGE SCALE GENOMIC DNA]</scope>
    <source>
        <strain evidence="3 4">TAUS-1</strain>
    </source>
</reference>
<gene>
    <name evidence="3" type="primary">rpe</name>
    <name evidence="3" type="ORF">STABA_v1c02590</name>
</gene>
<dbReference type="AlphaFoldDB" id="A0A6I6C756"/>
<dbReference type="InterPro" id="IPR011060">
    <property type="entry name" value="RibuloseP-bd_barrel"/>
</dbReference>
<accession>A0A6I6C756</accession>
<evidence type="ECO:0000256" key="1">
    <source>
        <dbReference type="ARBA" id="ARBA00022723"/>
    </source>
</evidence>
<protein>
    <submittedName>
        <fullName evidence="3">Ribulose-phosphate 3-epimerase</fullName>
    </submittedName>
</protein>
<dbReference type="GO" id="GO:0016857">
    <property type="term" value="F:racemase and epimerase activity, acting on carbohydrates and derivatives"/>
    <property type="evidence" value="ECO:0007669"/>
    <property type="project" value="InterPro"/>
</dbReference>
<dbReference type="InterPro" id="IPR013785">
    <property type="entry name" value="Aldolase_TIM"/>
</dbReference>
<dbReference type="PROSITE" id="PS01085">
    <property type="entry name" value="RIBUL_P_3_EPIMER_1"/>
    <property type="match status" value="1"/>
</dbReference>
<dbReference type="OrthoDB" id="1645589at2"/>
<keyword evidence="2" id="KW-0413">Isomerase</keyword>
<dbReference type="Pfam" id="PF00834">
    <property type="entry name" value="Ribul_P_3_epim"/>
    <property type="match status" value="1"/>
</dbReference>
<dbReference type="CDD" id="cd00429">
    <property type="entry name" value="RPE"/>
    <property type="match status" value="1"/>
</dbReference>
<name>A0A6I6C756_9MOLU</name>
<organism evidence="3 4">
    <name type="scientific">Spiroplasma tabanidicola</name>
    <dbReference type="NCBI Taxonomy" id="324079"/>
    <lineage>
        <taxon>Bacteria</taxon>
        <taxon>Bacillati</taxon>
        <taxon>Mycoplasmatota</taxon>
        <taxon>Mollicutes</taxon>
        <taxon>Entomoplasmatales</taxon>
        <taxon>Spiroplasmataceae</taxon>
        <taxon>Spiroplasma</taxon>
    </lineage>
</organism>
<dbReference type="GO" id="GO:0005975">
    <property type="term" value="P:carbohydrate metabolic process"/>
    <property type="evidence" value="ECO:0007669"/>
    <property type="project" value="InterPro"/>
</dbReference>
<dbReference type="Gene3D" id="3.20.20.70">
    <property type="entry name" value="Aldolase class I"/>
    <property type="match status" value="1"/>
</dbReference>
<evidence type="ECO:0000256" key="2">
    <source>
        <dbReference type="ARBA" id="ARBA00023235"/>
    </source>
</evidence>
<proteinExistence type="predicted"/>
<evidence type="ECO:0000313" key="4">
    <source>
        <dbReference type="Proteomes" id="UP000424468"/>
    </source>
</evidence>
<dbReference type="SUPFAM" id="SSF51366">
    <property type="entry name" value="Ribulose-phoshate binding barrel"/>
    <property type="match status" value="1"/>
</dbReference>
<dbReference type="NCBIfam" id="NF004076">
    <property type="entry name" value="PRK05581.1-4"/>
    <property type="match status" value="1"/>
</dbReference>